<dbReference type="Pfam" id="PF00089">
    <property type="entry name" value="Trypsin"/>
    <property type="match status" value="1"/>
</dbReference>
<keyword evidence="1" id="KW-0645">Protease</keyword>
<evidence type="ECO:0000313" key="7">
    <source>
        <dbReference type="Proteomes" id="UP000081671"/>
    </source>
</evidence>
<feature type="chain" id="PRO_5010280784" evidence="5">
    <location>
        <begin position="28"/>
        <end position="223"/>
    </location>
</feature>
<dbReference type="STRING" id="10020.ENSDORP00000023480"/>
<evidence type="ECO:0000256" key="5">
    <source>
        <dbReference type="SAM" id="SignalP"/>
    </source>
</evidence>
<dbReference type="AlphaFoldDB" id="A0A1S3FTF5"/>
<dbReference type="SUPFAM" id="SSF50494">
    <property type="entry name" value="Trypsin-like serine proteases"/>
    <property type="match status" value="1"/>
</dbReference>
<dbReference type="KEGG" id="dord:105991541"/>
<proteinExistence type="predicted"/>
<dbReference type="InterPro" id="IPR001314">
    <property type="entry name" value="Peptidase_S1A"/>
</dbReference>
<dbReference type="InterPro" id="IPR001254">
    <property type="entry name" value="Trypsin_dom"/>
</dbReference>
<dbReference type="InterPro" id="IPR043504">
    <property type="entry name" value="Peptidase_S1_PA_chymotrypsin"/>
</dbReference>
<evidence type="ECO:0000256" key="2">
    <source>
        <dbReference type="ARBA" id="ARBA00022801"/>
    </source>
</evidence>
<feature type="signal peptide" evidence="5">
    <location>
        <begin position="1"/>
        <end position="27"/>
    </location>
</feature>
<keyword evidence="5" id="KW-0732">Signal</keyword>
<protein>
    <submittedName>
        <fullName evidence="8">Serine protease 52-like</fullName>
    </submittedName>
</protein>
<dbReference type="FunCoup" id="A0A1S3FTF5">
    <property type="interactions" value="13"/>
</dbReference>
<dbReference type="RefSeq" id="XP_012879650.1">
    <property type="nucleotide sequence ID" value="XM_013024196.1"/>
</dbReference>
<dbReference type="InterPro" id="IPR018114">
    <property type="entry name" value="TRYPSIN_HIS"/>
</dbReference>
<dbReference type="CDD" id="cd00190">
    <property type="entry name" value="Tryp_SPc"/>
    <property type="match status" value="1"/>
</dbReference>
<dbReference type="GO" id="GO:0006508">
    <property type="term" value="P:proteolysis"/>
    <property type="evidence" value="ECO:0007669"/>
    <property type="project" value="UniProtKB-KW"/>
</dbReference>
<evidence type="ECO:0000256" key="1">
    <source>
        <dbReference type="ARBA" id="ARBA00022670"/>
    </source>
</evidence>
<evidence type="ECO:0000313" key="8">
    <source>
        <dbReference type="RefSeq" id="XP_012879650.1"/>
    </source>
</evidence>
<evidence type="ECO:0000256" key="3">
    <source>
        <dbReference type="ARBA" id="ARBA00022825"/>
    </source>
</evidence>
<dbReference type="Gene3D" id="2.40.10.10">
    <property type="entry name" value="Trypsin-like serine proteases"/>
    <property type="match status" value="1"/>
</dbReference>
<dbReference type="PROSITE" id="PS50240">
    <property type="entry name" value="TRYPSIN_DOM"/>
    <property type="match status" value="1"/>
</dbReference>
<dbReference type="InterPro" id="IPR009003">
    <property type="entry name" value="Peptidase_S1_PA"/>
</dbReference>
<reference evidence="8" key="1">
    <citation type="submission" date="2025-08" db="UniProtKB">
        <authorList>
            <consortium name="RefSeq"/>
        </authorList>
    </citation>
    <scope>IDENTIFICATION</scope>
    <source>
        <tissue evidence="8">Kidney</tissue>
    </source>
</reference>
<dbReference type="InParanoid" id="A0A1S3FTF5"/>
<gene>
    <name evidence="8" type="primary">LOC105991541</name>
</gene>
<dbReference type="OrthoDB" id="546450at2759"/>
<evidence type="ECO:0000256" key="4">
    <source>
        <dbReference type="ARBA" id="ARBA00023157"/>
    </source>
</evidence>
<organism evidence="7 8">
    <name type="scientific">Dipodomys ordii</name>
    <name type="common">Ord's kangaroo rat</name>
    <dbReference type="NCBI Taxonomy" id="10020"/>
    <lineage>
        <taxon>Eukaryota</taxon>
        <taxon>Metazoa</taxon>
        <taxon>Chordata</taxon>
        <taxon>Craniata</taxon>
        <taxon>Vertebrata</taxon>
        <taxon>Euteleostomi</taxon>
        <taxon>Mammalia</taxon>
        <taxon>Eutheria</taxon>
        <taxon>Euarchontoglires</taxon>
        <taxon>Glires</taxon>
        <taxon>Rodentia</taxon>
        <taxon>Castorimorpha</taxon>
        <taxon>Heteromyidae</taxon>
        <taxon>Dipodomyinae</taxon>
        <taxon>Dipodomys</taxon>
    </lineage>
</organism>
<dbReference type="GO" id="GO:0004252">
    <property type="term" value="F:serine-type endopeptidase activity"/>
    <property type="evidence" value="ECO:0007669"/>
    <property type="project" value="InterPro"/>
</dbReference>
<dbReference type="PRINTS" id="PR00722">
    <property type="entry name" value="CHYMOTRYPSIN"/>
</dbReference>
<accession>A0A1S3FTF5</accession>
<keyword evidence="4" id="KW-1015">Disulfide bond</keyword>
<evidence type="ECO:0000259" key="6">
    <source>
        <dbReference type="PROSITE" id="PS50240"/>
    </source>
</evidence>
<keyword evidence="3" id="KW-0720">Serine protease</keyword>
<dbReference type="PANTHER" id="PTHR24252">
    <property type="entry name" value="ACROSIN-RELATED"/>
    <property type="match status" value="1"/>
</dbReference>
<keyword evidence="2" id="KW-0378">Hydrolase</keyword>
<feature type="domain" description="Peptidase S1" evidence="6">
    <location>
        <begin position="46"/>
        <end position="173"/>
    </location>
</feature>
<dbReference type="FunFam" id="2.40.10.10:FF:000166">
    <property type="entry name" value="Trypsin"/>
    <property type="match status" value="1"/>
</dbReference>
<dbReference type="GeneID" id="105991541"/>
<name>A0A1S3FTF5_DIPOR</name>
<dbReference type="Proteomes" id="UP000081671">
    <property type="component" value="Unplaced"/>
</dbReference>
<sequence>MERWRERRAGLLLPVALLLPWAHSSLALKCGEKRNAKSEESIVTAIVGGQPANIADFPWQVGILTQGNHLCGGAILNEWWILTAAHCFQRINISNLEIIHGIDDLNTKDQKKEKVDKLIIHPLFNDWLMDNDIALVLLKAPLPLGVKRIPICLTEVTSLEKWSSCWVAGWGTTVLGSFAFPSGGLADSWWRLCPLRTRPQPPATLAMSSSTPKFTAVWMPSQA</sequence>
<dbReference type="SMART" id="SM00020">
    <property type="entry name" value="Tryp_SPc"/>
    <property type="match status" value="1"/>
</dbReference>
<keyword evidence="7" id="KW-1185">Reference proteome</keyword>
<dbReference type="PROSITE" id="PS00134">
    <property type="entry name" value="TRYPSIN_HIS"/>
    <property type="match status" value="1"/>
</dbReference>
<dbReference type="PANTHER" id="PTHR24252:SF7">
    <property type="entry name" value="HYALIN"/>
    <property type="match status" value="1"/>
</dbReference>